<proteinExistence type="predicted"/>
<evidence type="ECO:0000313" key="3">
    <source>
        <dbReference type="Proteomes" id="UP000235392"/>
    </source>
</evidence>
<gene>
    <name evidence="2" type="ORF">PCASD_19474</name>
</gene>
<dbReference type="AlphaFoldDB" id="A0A2N5UAC8"/>
<comment type="caution">
    <text evidence="2">The sequence shown here is derived from an EMBL/GenBank/DDBJ whole genome shotgun (WGS) entry which is preliminary data.</text>
</comment>
<organism evidence="2 3">
    <name type="scientific">Puccinia coronata f. sp. avenae</name>
    <dbReference type="NCBI Taxonomy" id="200324"/>
    <lineage>
        <taxon>Eukaryota</taxon>
        <taxon>Fungi</taxon>
        <taxon>Dikarya</taxon>
        <taxon>Basidiomycota</taxon>
        <taxon>Pucciniomycotina</taxon>
        <taxon>Pucciniomycetes</taxon>
        <taxon>Pucciniales</taxon>
        <taxon>Pucciniaceae</taxon>
        <taxon>Puccinia</taxon>
    </lineage>
</organism>
<evidence type="ECO:0000256" key="1">
    <source>
        <dbReference type="SAM" id="MobiDB-lite"/>
    </source>
</evidence>
<accession>A0A2N5UAC8</accession>
<feature type="region of interest" description="Disordered" evidence="1">
    <location>
        <begin position="119"/>
        <end position="195"/>
    </location>
</feature>
<feature type="compositionally biased region" description="Basic and acidic residues" evidence="1">
    <location>
        <begin position="147"/>
        <end position="164"/>
    </location>
</feature>
<reference evidence="2 3" key="1">
    <citation type="submission" date="2017-11" db="EMBL/GenBank/DDBJ databases">
        <title>De novo assembly and phasing of dikaryotic genomes from two isolates of Puccinia coronata f. sp. avenae, the causal agent of oat crown rust.</title>
        <authorList>
            <person name="Miller M.E."/>
            <person name="Zhang Y."/>
            <person name="Omidvar V."/>
            <person name="Sperschneider J."/>
            <person name="Schwessinger B."/>
            <person name="Raley C."/>
            <person name="Palmer J.M."/>
            <person name="Garnica D."/>
            <person name="Upadhyaya N."/>
            <person name="Rathjen J."/>
            <person name="Taylor J.M."/>
            <person name="Park R.F."/>
            <person name="Dodds P.N."/>
            <person name="Hirsch C.D."/>
            <person name="Kianian S.F."/>
            <person name="Figueroa M."/>
        </authorList>
    </citation>
    <scope>NUCLEOTIDE SEQUENCE [LARGE SCALE GENOMIC DNA]</scope>
    <source>
        <strain evidence="2">12SD80</strain>
    </source>
</reference>
<dbReference type="EMBL" id="PGCI01000192">
    <property type="protein sequence ID" value="PLW34699.1"/>
    <property type="molecule type" value="Genomic_DNA"/>
</dbReference>
<sequence length="195" mass="21102">MGKIITSTDGKPPMITYKQGSAAPVATSEGASLDMMNRVGIVGLGKVFSSTEVITEGGEGPTALEVVVNHNDWDPRNLRGTFKIYQLGREVQITGKVVDFDMTDHMMVVLFDSGLKGKAPTETARKATTSPSAFMKVGSPAELGKVSTEDDKYSSGESAEKYNEEEPVESPPPKKPQRRPRNDILKAAAKRMKRA</sequence>
<evidence type="ECO:0000313" key="2">
    <source>
        <dbReference type="EMBL" id="PLW34699.1"/>
    </source>
</evidence>
<protein>
    <submittedName>
        <fullName evidence="2">Uncharacterized protein</fullName>
    </submittedName>
</protein>
<name>A0A2N5UAC8_9BASI</name>
<dbReference type="Proteomes" id="UP000235392">
    <property type="component" value="Unassembled WGS sequence"/>
</dbReference>